<accession>A0ABP9PH34</accession>
<dbReference type="InterPro" id="IPR000620">
    <property type="entry name" value="EamA_dom"/>
</dbReference>
<feature type="domain" description="EamA" evidence="3">
    <location>
        <begin position="2"/>
        <end position="140"/>
    </location>
</feature>
<keyword evidence="2" id="KW-1133">Transmembrane helix</keyword>
<keyword evidence="5" id="KW-1185">Reference proteome</keyword>
<organism evidence="4 5">
    <name type="scientific">Pseudonocardia eucalypti</name>
    <dbReference type="NCBI Taxonomy" id="648755"/>
    <lineage>
        <taxon>Bacteria</taxon>
        <taxon>Bacillati</taxon>
        <taxon>Actinomycetota</taxon>
        <taxon>Actinomycetes</taxon>
        <taxon>Pseudonocardiales</taxon>
        <taxon>Pseudonocardiaceae</taxon>
        <taxon>Pseudonocardia</taxon>
    </lineage>
</organism>
<proteinExistence type="inferred from homology"/>
<dbReference type="SUPFAM" id="SSF103481">
    <property type="entry name" value="Multidrug resistance efflux transporter EmrE"/>
    <property type="match status" value="2"/>
</dbReference>
<comment type="similarity">
    <text evidence="1">Belongs to the EamA transporter family.</text>
</comment>
<feature type="transmembrane region" description="Helical" evidence="2">
    <location>
        <begin position="36"/>
        <end position="59"/>
    </location>
</feature>
<dbReference type="EMBL" id="BAABJP010000001">
    <property type="protein sequence ID" value="GAA5146539.1"/>
    <property type="molecule type" value="Genomic_DNA"/>
</dbReference>
<dbReference type="Pfam" id="PF00892">
    <property type="entry name" value="EamA"/>
    <property type="match status" value="2"/>
</dbReference>
<feature type="transmembrane region" description="Helical" evidence="2">
    <location>
        <begin position="94"/>
        <end position="114"/>
    </location>
</feature>
<feature type="transmembrane region" description="Helical" evidence="2">
    <location>
        <begin position="71"/>
        <end position="88"/>
    </location>
</feature>
<dbReference type="Proteomes" id="UP001428817">
    <property type="component" value="Unassembled WGS sequence"/>
</dbReference>
<dbReference type="InterPro" id="IPR037185">
    <property type="entry name" value="EmrE-like"/>
</dbReference>
<feature type="domain" description="EamA" evidence="3">
    <location>
        <begin position="158"/>
        <end position="288"/>
    </location>
</feature>
<feature type="transmembrane region" description="Helical" evidence="2">
    <location>
        <begin position="126"/>
        <end position="146"/>
    </location>
</feature>
<keyword evidence="2" id="KW-0812">Transmembrane</keyword>
<sequence length="301" mass="29221">MSSVLSVITAGVLWGTGGLSGALFGRLADLHPMAVATLRLAGGGLSVMLLLALTGRLGALRAAGRPGATRVLAVGLLTASYQACYFVAVSLTSVGVATLVTLGSAPVLVLAAEAVGLRRLPGPRQLLAIGLAVVGLLLLVGLPGVGGRPGGAGGIFAGTLLALVSAAGFALLTLLGRRPVAGLDELTTIGAGFASGAVMLGVVTLPWTGLGFTPSVASAGLLCFLALVPTAVAYSLYFTGLRGVPASSAAVVAVLEPLTATVLGVLVLGEHLSLAGSVGAGLLCAATLTAGVGTRTGARTG</sequence>
<reference evidence="5" key="1">
    <citation type="journal article" date="2019" name="Int. J. Syst. Evol. Microbiol.">
        <title>The Global Catalogue of Microorganisms (GCM) 10K type strain sequencing project: providing services to taxonomists for standard genome sequencing and annotation.</title>
        <authorList>
            <consortium name="The Broad Institute Genomics Platform"/>
            <consortium name="The Broad Institute Genome Sequencing Center for Infectious Disease"/>
            <person name="Wu L."/>
            <person name="Ma J."/>
        </authorList>
    </citation>
    <scope>NUCLEOTIDE SEQUENCE [LARGE SCALE GENOMIC DNA]</scope>
    <source>
        <strain evidence="5">JCM 18303</strain>
    </source>
</reference>
<feature type="transmembrane region" description="Helical" evidence="2">
    <location>
        <begin position="274"/>
        <end position="293"/>
    </location>
</feature>
<dbReference type="PANTHER" id="PTHR22911">
    <property type="entry name" value="ACYL-MALONYL CONDENSING ENZYME-RELATED"/>
    <property type="match status" value="1"/>
</dbReference>
<feature type="transmembrane region" description="Helical" evidence="2">
    <location>
        <begin position="152"/>
        <end position="174"/>
    </location>
</feature>
<gene>
    <name evidence="4" type="ORF">GCM10023321_06160</name>
</gene>
<dbReference type="RefSeq" id="WP_185058852.1">
    <property type="nucleotide sequence ID" value="NZ_BAABJP010000001.1"/>
</dbReference>
<feature type="transmembrane region" description="Helical" evidence="2">
    <location>
        <begin position="249"/>
        <end position="268"/>
    </location>
</feature>
<evidence type="ECO:0000256" key="2">
    <source>
        <dbReference type="SAM" id="Phobius"/>
    </source>
</evidence>
<keyword evidence="2" id="KW-0472">Membrane</keyword>
<evidence type="ECO:0000259" key="3">
    <source>
        <dbReference type="Pfam" id="PF00892"/>
    </source>
</evidence>
<feature type="transmembrane region" description="Helical" evidence="2">
    <location>
        <begin position="216"/>
        <end position="237"/>
    </location>
</feature>
<feature type="transmembrane region" description="Helical" evidence="2">
    <location>
        <begin position="186"/>
        <end position="210"/>
    </location>
</feature>
<dbReference type="PANTHER" id="PTHR22911:SF79">
    <property type="entry name" value="MOBA-LIKE NTP TRANSFERASE DOMAIN-CONTAINING PROTEIN"/>
    <property type="match status" value="1"/>
</dbReference>
<evidence type="ECO:0000313" key="4">
    <source>
        <dbReference type="EMBL" id="GAA5146539.1"/>
    </source>
</evidence>
<protein>
    <submittedName>
        <fullName evidence="4">EamA family transporter</fullName>
    </submittedName>
</protein>
<name>A0ABP9PH34_9PSEU</name>
<comment type="caution">
    <text evidence="4">The sequence shown here is derived from an EMBL/GenBank/DDBJ whole genome shotgun (WGS) entry which is preliminary data.</text>
</comment>
<evidence type="ECO:0000256" key="1">
    <source>
        <dbReference type="ARBA" id="ARBA00007362"/>
    </source>
</evidence>
<evidence type="ECO:0000313" key="5">
    <source>
        <dbReference type="Proteomes" id="UP001428817"/>
    </source>
</evidence>